<dbReference type="OrthoDB" id="9798081at2"/>
<evidence type="ECO:0000313" key="2">
    <source>
        <dbReference type="EMBL" id="RSU05027.1"/>
    </source>
</evidence>
<dbReference type="Proteomes" id="UP000287101">
    <property type="component" value="Unassembled WGS sequence"/>
</dbReference>
<evidence type="ECO:0000313" key="3">
    <source>
        <dbReference type="Proteomes" id="UP000287101"/>
    </source>
</evidence>
<organism evidence="2 3">
    <name type="scientific">Vagococcus fessus</name>
    <dbReference type="NCBI Taxonomy" id="120370"/>
    <lineage>
        <taxon>Bacteria</taxon>
        <taxon>Bacillati</taxon>
        <taxon>Bacillota</taxon>
        <taxon>Bacilli</taxon>
        <taxon>Lactobacillales</taxon>
        <taxon>Enterococcaceae</taxon>
        <taxon>Vagococcus</taxon>
    </lineage>
</organism>
<dbReference type="GO" id="GO:0016747">
    <property type="term" value="F:acyltransferase activity, transferring groups other than amino-acyl groups"/>
    <property type="evidence" value="ECO:0007669"/>
    <property type="project" value="InterPro"/>
</dbReference>
<evidence type="ECO:0000259" key="1">
    <source>
        <dbReference type="PROSITE" id="PS51186"/>
    </source>
</evidence>
<dbReference type="SUPFAM" id="SSF55729">
    <property type="entry name" value="Acyl-CoA N-acyltransferases (Nat)"/>
    <property type="match status" value="1"/>
</dbReference>
<sequence>MKIETERLIIRSYKESDKEEALLYLGDEETMYFLPEDVFALDKVSEFIEKQKEKEEYFAVELKETNQVIGHLYFAAFFGEHSYEIGWVFNKNYHSKGYGYEAAKAIMSYGFDKLTIHRIIATCQPENHGSYKVMEKLGMRREGSFKKCIPVKDGWWDEYYYAILSSEWRC</sequence>
<dbReference type="EMBL" id="NGJY01000001">
    <property type="protein sequence ID" value="RSU05027.1"/>
    <property type="molecule type" value="Genomic_DNA"/>
</dbReference>
<dbReference type="Pfam" id="PF13302">
    <property type="entry name" value="Acetyltransf_3"/>
    <property type="match status" value="1"/>
</dbReference>
<proteinExistence type="predicted"/>
<keyword evidence="3" id="KW-1185">Reference proteome</keyword>
<comment type="caution">
    <text evidence="2">The sequence shown here is derived from an EMBL/GenBank/DDBJ whole genome shotgun (WGS) entry which is preliminary data.</text>
</comment>
<protein>
    <submittedName>
        <fullName evidence="2">GNAT family N-acetyltransferase</fullName>
    </submittedName>
</protein>
<dbReference type="PANTHER" id="PTHR43792">
    <property type="entry name" value="GNAT FAMILY, PUTATIVE (AFU_ORTHOLOGUE AFUA_3G00765)-RELATED-RELATED"/>
    <property type="match status" value="1"/>
</dbReference>
<dbReference type="InterPro" id="IPR016181">
    <property type="entry name" value="Acyl_CoA_acyltransferase"/>
</dbReference>
<accession>A0A430ACT2</accession>
<dbReference type="Gene3D" id="3.40.630.30">
    <property type="match status" value="1"/>
</dbReference>
<dbReference type="PROSITE" id="PS51186">
    <property type="entry name" value="GNAT"/>
    <property type="match status" value="1"/>
</dbReference>
<dbReference type="InterPro" id="IPR000182">
    <property type="entry name" value="GNAT_dom"/>
</dbReference>
<reference evidence="2 3" key="1">
    <citation type="submission" date="2017-05" db="EMBL/GenBank/DDBJ databases">
        <title>Vagococcus spp. assemblies.</title>
        <authorList>
            <person name="Gulvik C.A."/>
        </authorList>
    </citation>
    <scope>NUCLEOTIDE SEQUENCE [LARGE SCALE GENOMIC DNA]</scope>
    <source>
        <strain evidence="2 3">CCUG 41755</strain>
    </source>
</reference>
<name>A0A430ACT2_9ENTE</name>
<dbReference type="RefSeq" id="WP_126830885.1">
    <property type="nucleotide sequence ID" value="NZ_CBCRYB010000007.1"/>
</dbReference>
<keyword evidence="2" id="KW-0808">Transferase</keyword>
<dbReference type="AlphaFoldDB" id="A0A430ACT2"/>
<feature type="domain" description="N-acetyltransferase" evidence="1">
    <location>
        <begin position="8"/>
        <end position="162"/>
    </location>
</feature>
<dbReference type="InterPro" id="IPR051531">
    <property type="entry name" value="N-acetyltransferase"/>
</dbReference>
<gene>
    <name evidence="2" type="ORF">CBF31_03145</name>
</gene>
<dbReference type="PANTHER" id="PTHR43792:SF5">
    <property type="entry name" value="RIBOSOMAL-PROTEIN-SERINE ACETYLTRANSFERASE"/>
    <property type="match status" value="1"/>
</dbReference>